<gene>
    <name evidence="12" type="ORF">RD792_017428</name>
</gene>
<dbReference type="SUPFAM" id="SSF48264">
    <property type="entry name" value="Cytochrome P450"/>
    <property type="match status" value="1"/>
</dbReference>
<evidence type="ECO:0000256" key="8">
    <source>
        <dbReference type="ARBA" id="ARBA00023004"/>
    </source>
</evidence>
<evidence type="ECO:0000256" key="2">
    <source>
        <dbReference type="ARBA" id="ARBA00010617"/>
    </source>
</evidence>
<dbReference type="PRINTS" id="PR00465">
    <property type="entry name" value="EP450IV"/>
</dbReference>
<dbReference type="InterPro" id="IPR036396">
    <property type="entry name" value="Cyt_P450_sf"/>
</dbReference>
<sequence>MEKILREQGLKGNSYRLLFGDAKETAMMYDDSYSRPIGIKDDIAPRVIPFVSKTINTYGENSFMWVGPRPLIFIMDAELMKVVMKNHTLFQKSFKISNPIFKKLIGGLIRFEGERWSNNRKKLNSAFHLDSLKGMVPIMQQQCENILNEWKNMVPKDGHALLDVFPYLVEYTGSVVSRSLFSVPFDETIKRTFNMISELTLIANQAQPFSYETTSNLVVWTIVMLAAHQEWQARAREEVSQFFSNEKTVNPRDLNHLKNLSMIINEVLRLYPPSIEVSRVVEKETSLGKYCLPKGTMVMLPVIMLHRNPKVWGDDVLEFKPERFAEGALKAANGQAAFIPFGWGVRNCIGANLGVWETKVFITLMLLNFSFELSPSYKHGPLVSLNMQPQYGAPLILRRL</sequence>
<dbReference type="PANTHER" id="PTHR24282">
    <property type="entry name" value="CYTOCHROME P450 FAMILY MEMBER"/>
    <property type="match status" value="1"/>
</dbReference>
<comment type="caution">
    <text evidence="12">The sequence shown here is derived from an EMBL/GenBank/DDBJ whole genome shotgun (WGS) entry which is preliminary data.</text>
</comment>
<proteinExistence type="inferred from homology"/>
<dbReference type="InterPro" id="IPR002403">
    <property type="entry name" value="Cyt_P450_E_grp-IV"/>
</dbReference>
<comment type="similarity">
    <text evidence="2 11">Belongs to the cytochrome P450 family.</text>
</comment>
<evidence type="ECO:0000256" key="11">
    <source>
        <dbReference type="RuleBase" id="RU000461"/>
    </source>
</evidence>
<keyword evidence="3 11" id="KW-0349">Heme</keyword>
<dbReference type="PANTHER" id="PTHR24282:SF273">
    <property type="entry name" value="CYTOCHROME P450 CYP72A219-LIKE"/>
    <property type="match status" value="1"/>
</dbReference>
<evidence type="ECO:0000313" key="12">
    <source>
        <dbReference type="EMBL" id="KAK4478149.1"/>
    </source>
</evidence>
<keyword evidence="13" id="KW-1185">Reference proteome</keyword>
<dbReference type="InterPro" id="IPR050665">
    <property type="entry name" value="Cytochrome_P450_Monooxygen"/>
</dbReference>
<evidence type="ECO:0000256" key="4">
    <source>
        <dbReference type="ARBA" id="ARBA00022692"/>
    </source>
</evidence>
<dbReference type="Pfam" id="PF00067">
    <property type="entry name" value="p450"/>
    <property type="match status" value="2"/>
</dbReference>
<comment type="subcellular location">
    <subcellularLocation>
        <location evidence="1">Membrane</location>
    </subcellularLocation>
</comment>
<dbReference type="EMBL" id="JAYDYQ010002688">
    <property type="protein sequence ID" value="KAK4478149.1"/>
    <property type="molecule type" value="Genomic_DNA"/>
</dbReference>
<evidence type="ECO:0000256" key="9">
    <source>
        <dbReference type="ARBA" id="ARBA00023033"/>
    </source>
</evidence>
<dbReference type="Proteomes" id="UP001291926">
    <property type="component" value="Unassembled WGS sequence"/>
</dbReference>
<accession>A0ABR0CM57</accession>
<keyword evidence="10" id="KW-0472">Membrane</keyword>
<evidence type="ECO:0000256" key="1">
    <source>
        <dbReference type="ARBA" id="ARBA00004370"/>
    </source>
</evidence>
<keyword evidence="9 11" id="KW-0503">Monooxygenase</keyword>
<evidence type="ECO:0000256" key="3">
    <source>
        <dbReference type="ARBA" id="ARBA00022617"/>
    </source>
</evidence>
<dbReference type="Gene3D" id="1.10.630.10">
    <property type="entry name" value="Cytochrome P450"/>
    <property type="match status" value="2"/>
</dbReference>
<reference evidence="12 13" key="1">
    <citation type="journal article" date="2023" name="bioRxiv">
        <title>Genome report: Whole genome sequence and annotation of Penstemon davidsonii.</title>
        <authorList>
            <person name="Ostevik K.L."/>
            <person name="Alabady M."/>
            <person name="Zhang M."/>
            <person name="Rausher M.D."/>
        </authorList>
    </citation>
    <scope>NUCLEOTIDE SEQUENCE [LARGE SCALE GENOMIC DNA]</scope>
    <source>
        <strain evidence="12">DNT005</strain>
        <tissue evidence="12">Whole leaf</tissue>
    </source>
</reference>
<evidence type="ECO:0000256" key="7">
    <source>
        <dbReference type="ARBA" id="ARBA00023002"/>
    </source>
</evidence>
<dbReference type="PRINTS" id="PR00385">
    <property type="entry name" value="P450"/>
</dbReference>
<evidence type="ECO:0000256" key="6">
    <source>
        <dbReference type="ARBA" id="ARBA00022989"/>
    </source>
</evidence>
<name>A0ABR0CM57_9LAMI</name>
<keyword evidence="8 11" id="KW-0408">Iron</keyword>
<keyword evidence="5 11" id="KW-0479">Metal-binding</keyword>
<evidence type="ECO:0008006" key="14">
    <source>
        <dbReference type="Google" id="ProtNLM"/>
    </source>
</evidence>
<dbReference type="PROSITE" id="PS00086">
    <property type="entry name" value="CYTOCHROME_P450"/>
    <property type="match status" value="1"/>
</dbReference>
<evidence type="ECO:0000256" key="5">
    <source>
        <dbReference type="ARBA" id="ARBA00022723"/>
    </source>
</evidence>
<protein>
    <recommendedName>
        <fullName evidence="14">Cytochrome P450</fullName>
    </recommendedName>
</protein>
<keyword evidence="4" id="KW-0812">Transmembrane</keyword>
<evidence type="ECO:0000256" key="10">
    <source>
        <dbReference type="ARBA" id="ARBA00023136"/>
    </source>
</evidence>
<dbReference type="InterPro" id="IPR001128">
    <property type="entry name" value="Cyt_P450"/>
</dbReference>
<dbReference type="InterPro" id="IPR017972">
    <property type="entry name" value="Cyt_P450_CS"/>
</dbReference>
<organism evidence="12 13">
    <name type="scientific">Penstemon davidsonii</name>
    <dbReference type="NCBI Taxonomy" id="160366"/>
    <lineage>
        <taxon>Eukaryota</taxon>
        <taxon>Viridiplantae</taxon>
        <taxon>Streptophyta</taxon>
        <taxon>Embryophyta</taxon>
        <taxon>Tracheophyta</taxon>
        <taxon>Spermatophyta</taxon>
        <taxon>Magnoliopsida</taxon>
        <taxon>eudicotyledons</taxon>
        <taxon>Gunneridae</taxon>
        <taxon>Pentapetalae</taxon>
        <taxon>asterids</taxon>
        <taxon>lamiids</taxon>
        <taxon>Lamiales</taxon>
        <taxon>Plantaginaceae</taxon>
        <taxon>Cheloneae</taxon>
        <taxon>Penstemon</taxon>
    </lineage>
</organism>
<keyword evidence="7 11" id="KW-0560">Oxidoreductase</keyword>
<keyword evidence="6" id="KW-1133">Transmembrane helix</keyword>
<evidence type="ECO:0000313" key="13">
    <source>
        <dbReference type="Proteomes" id="UP001291926"/>
    </source>
</evidence>